<dbReference type="Proteomes" id="UP000276215">
    <property type="component" value="Unassembled WGS sequence"/>
</dbReference>
<feature type="compositionally biased region" description="Basic and acidic residues" evidence="1">
    <location>
        <begin position="79"/>
        <end position="95"/>
    </location>
</feature>
<feature type="compositionally biased region" description="Basic and acidic residues" evidence="1">
    <location>
        <begin position="56"/>
        <end position="72"/>
    </location>
</feature>
<dbReference type="AlphaFoldDB" id="A0A3N4JQQ2"/>
<evidence type="ECO:0000256" key="1">
    <source>
        <dbReference type="SAM" id="MobiDB-lite"/>
    </source>
</evidence>
<feature type="region of interest" description="Disordered" evidence="1">
    <location>
        <begin position="1"/>
        <end position="101"/>
    </location>
</feature>
<organism evidence="2 3">
    <name type="scientific">Choiromyces venosus 120613-1</name>
    <dbReference type="NCBI Taxonomy" id="1336337"/>
    <lineage>
        <taxon>Eukaryota</taxon>
        <taxon>Fungi</taxon>
        <taxon>Dikarya</taxon>
        <taxon>Ascomycota</taxon>
        <taxon>Pezizomycotina</taxon>
        <taxon>Pezizomycetes</taxon>
        <taxon>Pezizales</taxon>
        <taxon>Tuberaceae</taxon>
        <taxon>Choiromyces</taxon>
    </lineage>
</organism>
<accession>A0A3N4JQQ2</accession>
<sequence length="101" mass="11212">MSHKAVPTETFDRILSGLPAAGEAKDEDAEKKKSGGARKMFRRVSNAVRATGGVRAPKEREKGKDRIEKEDREVDEEDKDKGRKSGEDSGDDKGNKKVHFK</sequence>
<evidence type="ECO:0000313" key="3">
    <source>
        <dbReference type="Proteomes" id="UP000276215"/>
    </source>
</evidence>
<reference evidence="2 3" key="1">
    <citation type="journal article" date="2018" name="Nat. Ecol. Evol.">
        <title>Pezizomycetes genomes reveal the molecular basis of ectomycorrhizal truffle lifestyle.</title>
        <authorList>
            <person name="Murat C."/>
            <person name="Payen T."/>
            <person name="Noel B."/>
            <person name="Kuo A."/>
            <person name="Morin E."/>
            <person name="Chen J."/>
            <person name="Kohler A."/>
            <person name="Krizsan K."/>
            <person name="Balestrini R."/>
            <person name="Da Silva C."/>
            <person name="Montanini B."/>
            <person name="Hainaut M."/>
            <person name="Levati E."/>
            <person name="Barry K.W."/>
            <person name="Belfiori B."/>
            <person name="Cichocki N."/>
            <person name="Clum A."/>
            <person name="Dockter R.B."/>
            <person name="Fauchery L."/>
            <person name="Guy J."/>
            <person name="Iotti M."/>
            <person name="Le Tacon F."/>
            <person name="Lindquist E.A."/>
            <person name="Lipzen A."/>
            <person name="Malagnac F."/>
            <person name="Mello A."/>
            <person name="Molinier V."/>
            <person name="Miyauchi S."/>
            <person name="Poulain J."/>
            <person name="Riccioni C."/>
            <person name="Rubini A."/>
            <person name="Sitrit Y."/>
            <person name="Splivallo R."/>
            <person name="Traeger S."/>
            <person name="Wang M."/>
            <person name="Zifcakova L."/>
            <person name="Wipf D."/>
            <person name="Zambonelli A."/>
            <person name="Paolocci F."/>
            <person name="Nowrousian M."/>
            <person name="Ottonello S."/>
            <person name="Baldrian P."/>
            <person name="Spatafora J.W."/>
            <person name="Henrissat B."/>
            <person name="Nagy L.G."/>
            <person name="Aury J.M."/>
            <person name="Wincker P."/>
            <person name="Grigoriev I.V."/>
            <person name="Bonfante P."/>
            <person name="Martin F.M."/>
        </authorList>
    </citation>
    <scope>NUCLEOTIDE SEQUENCE [LARGE SCALE GENOMIC DNA]</scope>
    <source>
        <strain evidence="2 3">120613-1</strain>
    </source>
</reference>
<dbReference type="EMBL" id="ML120379">
    <property type="protein sequence ID" value="RPB00517.1"/>
    <property type="molecule type" value="Genomic_DNA"/>
</dbReference>
<protein>
    <submittedName>
        <fullName evidence="2">Uncharacterized protein</fullName>
    </submittedName>
</protein>
<keyword evidence="3" id="KW-1185">Reference proteome</keyword>
<proteinExistence type="predicted"/>
<name>A0A3N4JQQ2_9PEZI</name>
<evidence type="ECO:0000313" key="2">
    <source>
        <dbReference type="EMBL" id="RPB00517.1"/>
    </source>
</evidence>
<gene>
    <name evidence="2" type="ORF">L873DRAFT_1788906</name>
</gene>